<keyword evidence="1" id="KW-0472">Membrane</keyword>
<dbReference type="EMBL" id="DRYQ01000086">
    <property type="protein sequence ID" value="HHQ50891.1"/>
    <property type="molecule type" value="Genomic_DNA"/>
</dbReference>
<evidence type="ECO:0000313" key="2">
    <source>
        <dbReference type="EMBL" id="HHQ50891.1"/>
    </source>
</evidence>
<accession>A0A7J3Z890</accession>
<sequence>MRRGQGNIIIVAVFATLFLGFILPLSAYLYTSYTSNVRESYSTKLSDVVIGVAQRASEQVLAVFNETSSGLLIVNHGGKQLDIESVVALIVCSEEGVRTVSVKPSETTIPSGYQRELNLSKSLEPALQGCVNPSTVALYIVTRLGAVIPAEIASPRIIQSPQEPGTGIGIVRGAGEKIITALPMPITSADQVWNLSLLQAKGFTIATLDSMTNPTRLVIDSTTTASKGMSGSYVWGLRSTSSGSITVNIGTVYNLWFGYDPRNTSKYNIMFTTLGYSPCSSSTLSRVKIYGFRSADSRGVLRIGNTWVSEPSQDVADYTFLSAYASTGLYLSGTADRIEVYCRDGTEETNYNPYTMIMNTVESRGFAGILFTTIDRSFRSSLSSTPDGGTSGLDYSAKSFALIYNYSISSKQYTAVAIAVNYRFHDAEGRDAEGTKNDLPIMFVGLVYRDGNVFRVYSYRSFTFRELTRYEDTYPPTAQAQSAVVFIPLQQGVDREFYVFIAFQDPYNYLRDGSSYYDCVELTLYIENLSILPYR</sequence>
<protein>
    <submittedName>
        <fullName evidence="2">Uncharacterized protein</fullName>
    </submittedName>
</protein>
<evidence type="ECO:0000256" key="1">
    <source>
        <dbReference type="SAM" id="Phobius"/>
    </source>
</evidence>
<proteinExistence type="predicted"/>
<dbReference type="AlphaFoldDB" id="A0A7J3Z890"/>
<keyword evidence="1" id="KW-0812">Transmembrane</keyword>
<organism evidence="2">
    <name type="scientific">Ignisphaera aggregans</name>
    <dbReference type="NCBI Taxonomy" id="334771"/>
    <lineage>
        <taxon>Archaea</taxon>
        <taxon>Thermoproteota</taxon>
        <taxon>Thermoprotei</taxon>
        <taxon>Desulfurococcales</taxon>
        <taxon>Desulfurococcaceae</taxon>
        <taxon>Ignisphaera</taxon>
    </lineage>
</organism>
<keyword evidence="1" id="KW-1133">Transmembrane helix</keyword>
<gene>
    <name evidence="2" type="ORF">ENM66_06035</name>
</gene>
<feature type="transmembrane region" description="Helical" evidence="1">
    <location>
        <begin position="7"/>
        <end position="30"/>
    </location>
</feature>
<comment type="caution">
    <text evidence="2">The sequence shown here is derived from an EMBL/GenBank/DDBJ whole genome shotgun (WGS) entry which is preliminary data.</text>
</comment>
<name>A0A7J3Z890_9CREN</name>
<reference evidence="2" key="1">
    <citation type="journal article" date="2020" name="mSystems">
        <title>Genome- and Community-Level Interaction Insights into Carbon Utilization and Element Cycling Functions of Hydrothermarchaeota in Hydrothermal Sediment.</title>
        <authorList>
            <person name="Zhou Z."/>
            <person name="Liu Y."/>
            <person name="Xu W."/>
            <person name="Pan J."/>
            <person name="Luo Z.H."/>
            <person name="Li M."/>
        </authorList>
    </citation>
    <scope>NUCLEOTIDE SEQUENCE [LARGE SCALE GENOMIC DNA]</scope>
    <source>
        <strain evidence="2">SpSt-1105</strain>
    </source>
</reference>